<name>A0ABR3QZG3_9PLEO</name>
<feature type="compositionally biased region" description="Polar residues" evidence="1">
    <location>
        <begin position="18"/>
        <end position="48"/>
    </location>
</feature>
<dbReference type="Proteomes" id="UP001521222">
    <property type="component" value="Unassembled WGS sequence"/>
</dbReference>
<feature type="compositionally biased region" description="Basic and acidic residues" evidence="1">
    <location>
        <begin position="1"/>
        <end position="12"/>
    </location>
</feature>
<feature type="compositionally biased region" description="Polar residues" evidence="1">
    <location>
        <begin position="64"/>
        <end position="75"/>
    </location>
</feature>
<keyword evidence="3" id="KW-1185">Reference proteome</keyword>
<evidence type="ECO:0000313" key="3">
    <source>
        <dbReference type="Proteomes" id="UP001521222"/>
    </source>
</evidence>
<feature type="region of interest" description="Disordered" evidence="1">
    <location>
        <begin position="1"/>
        <end position="88"/>
    </location>
</feature>
<accession>A0ABR3QZG3</accession>
<proteinExistence type="predicted"/>
<reference evidence="2 3" key="1">
    <citation type="submission" date="2024-02" db="EMBL/GenBank/DDBJ databases">
        <title>De novo assembly and annotation of 12 fungi associated with fruit tree decline syndrome in Ontario, Canada.</title>
        <authorList>
            <person name="Sulman M."/>
            <person name="Ellouze W."/>
            <person name="Ilyukhin E."/>
        </authorList>
    </citation>
    <scope>NUCLEOTIDE SEQUENCE [LARGE SCALE GENOMIC DNA]</scope>
    <source>
        <strain evidence="2 3">M97-236</strain>
    </source>
</reference>
<gene>
    <name evidence="2" type="ORF">SLS59_007241</name>
</gene>
<evidence type="ECO:0000256" key="1">
    <source>
        <dbReference type="SAM" id="MobiDB-lite"/>
    </source>
</evidence>
<organism evidence="2 3">
    <name type="scientific">Nothophoma quercina</name>
    <dbReference type="NCBI Taxonomy" id="749835"/>
    <lineage>
        <taxon>Eukaryota</taxon>
        <taxon>Fungi</taxon>
        <taxon>Dikarya</taxon>
        <taxon>Ascomycota</taxon>
        <taxon>Pezizomycotina</taxon>
        <taxon>Dothideomycetes</taxon>
        <taxon>Pleosporomycetidae</taxon>
        <taxon>Pleosporales</taxon>
        <taxon>Pleosporineae</taxon>
        <taxon>Didymellaceae</taxon>
        <taxon>Nothophoma</taxon>
    </lineage>
</organism>
<protein>
    <submittedName>
        <fullName evidence="2">Uncharacterized protein</fullName>
    </submittedName>
</protein>
<comment type="caution">
    <text evidence="2">The sequence shown here is derived from an EMBL/GenBank/DDBJ whole genome shotgun (WGS) entry which is preliminary data.</text>
</comment>
<dbReference type="EMBL" id="JAKIXB020000025">
    <property type="protein sequence ID" value="KAL1597544.1"/>
    <property type="molecule type" value="Genomic_DNA"/>
</dbReference>
<sequence>MQAMSDLEKEYNEIYDMATSSDPPNRTQQRESNTQSEPMEADVTTSHRNGQEDESGALREDVEQSSNTAEDQPSTPAEVWSKMDEHKN</sequence>
<evidence type="ECO:0000313" key="2">
    <source>
        <dbReference type="EMBL" id="KAL1597544.1"/>
    </source>
</evidence>